<dbReference type="OrthoDB" id="9846581at2"/>
<comment type="caution">
    <text evidence="1">The sequence shown here is derived from an EMBL/GenBank/DDBJ whole genome shotgun (WGS) entry which is preliminary data.</text>
</comment>
<evidence type="ECO:0000313" key="1">
    <source>
        <dbReference type="EMBL" id="RYU93198.1"/>
    </source>
</evidence>
<dbReference type="EMBL" id="SEWF01000052">
    <property type="protein sequence ID" value="RYU93198.1"/>
    <property type="molecule type" value="Genomic_DNA"/>
</dbReference>
<dbReference type="RefSeq" id="WP_130023652.1">
    <property type="nucleotide sequence ID" value="NZ_SEWF01000052.1"/>
</dbReference>
<proteinExistence type="predicted"/>
<name>A0A4Q5LU59_9BACT</name>
<keyword evidence="2" id="KW-1185">Reference proteome</keyword>
<reference evidence="1 2" key="1">
    <citation type="submission" date="2019-02" db="EMBL/GenBank/DDBJ databases">
        <title>Bacterial novel species Emticicia sp. 17J42-9 isolated from soil.</title>
        <authorList>
            <person name="Jung H.-Y."/>
        </authorList>
    </citation>
    <scope>NUCLEOTIDE SEQUENCE [LARGE SCALE GENOMIC DNA]</scope>
    <source>
        <strain evidence="1 2">17J42-9</strain>
    </source>
</reference>
<dbReference type="Proteomes" id="UP000293162">
    <property type="component" value="Unassembled WGS sequence"/>
</dbReference>
<dbReference type="AlphaFoldDB" id="A0A4Q5LU59"/>
<evidence type="ECO:0000313" key="2">
    <source>
        <dbReference type="Proteomes" id="UP000293162"/>
    </source>
</evidence>
<protein>
    <submittedName>
        <fullName evidence="1">Uncharacterized protein</fullName>
    </submittedName>
</protein>
<organism evidence="1 2">
    <name type="scientific">Emticicia agri</name>
    <dbReference type="NCBI Taxonomy" id="2492393"/>
    <lineage>
        <taxon>Bacteria</taxon>
        <taxon>Pseudomonadati</taxon>
        <taxon>Bacteroidota</taxon>
        <taxon>Cytophagia</taxon>
        <taxon>Cytophagales</taxon>
        <taxon>Leadbetterellaceae</taxon>
        <taxon>Emticicia</taxon>
    </lineage>
</organism>
<sequence length="317" mass="36123">MKKTLLIFASIISLLISFAGYAQKIEIPIRWKTGDTWTYDLKKRNLGGMMGGDKYARMSFQVKVVTVNPESKPGYVVEWKYLSYNTFETDTLEDECATVFKQFLLKTPLLLSLNEKGVLQNRIGKADLKKKMLAFYAEQSKKLRSTVCLDNLKSMLELAGDEEDYIEVFTPEIQNFFPAFSLLPAETSYRKDTVEVLTNVLEAGKTSKVPKIISGKAASTFANTVEVDRLAKISEAEYKKVFVESSRAMWDKLGLEKGDGMRKSLEEQMEEFQPKKAHTLHAVFDKSNGSVVQFDTILEEWLTMKGGESIFYYFSRQ</sequence>
<accession>A0A4Q5LU59</accession>
<gene>
    <name evidence="1" type="ORF">EWM59_23265</name>
</gene>